<accession>A0ABV8E163</accession>
<dbReference type="Gene3D" id="2.40.380.10">
    <property type="entry name" value="FomD-like"/>
    <property type="match status" value="1"/>
</dbReference>
<organism evidence="2 3">
    <name type="scientific">Nocardia jiangsuensis</name>
    <dbReference type="NCBI Taxonomy" id="1691563"/>
    <lineage>
        <taxon>Bacteria</taxon>
        <taxon>Bacillati</taxon>
        <taxon>Actinomycetota</taxon>
        <taxon>Actinomycetes</taxon>
        <taxon>Mycobacteriales</taxon>
        <taxon>Nocardiaceae</taxon>
        <taxon>Nocardia</taxon>
    </lineage>
</organism>
<dbReference type="InterPro" id="IPR014465">
    <property type="entry name" value="UCP012622"/>
</dbReference>
<feature type="domain" description="DUF402" evidence="1">
    <location>
        <begin position="29"/>
        <end position="158"/>
    </location>
</feature>
<evidence type="ECO:0000313" key="3">
    <source>
        <dbReference type="Proteomes" id="UP001595696"/>
    </source>
</evidence>
<dbReference type="InterPro" id="IPR007295">
    <property type="entry name" value="DUF402"/>
</dbReference>
<proteinExistence type="predicted"/>
<dbReference type="InterPro" id="IPR035930">
    <property type="entry name" value="FomD-like_sf"/>
</dbReference>
<evidence type="ECO:0000259" key="1">
    <source>
        <dbReference type="Pfam" id="PF04167"/>
    </source>
</evidence>
<evidence type="ECO:0000313" key="2">
    <source>
        <dbReference type="EMBL" id="MFC3965849.1"/>
    </source>
</evidence>
<protein>
    <submittedName>
        <fullName evidence="2">DUF402 domain-containing protein</fullName>
    </submittedName>
</protein>
<keyword evidence="3" id="KW-1185">Reference proteome</keyword>
<dbReference type="EMBL" id="JBHSAX010000023">
    <property type="protein sequence ID" value="MFC3965849.1"/>
    <property type="molecule type" value="Genomic_DNA"/>
</dbReference>
<reference evidence="3" key="1">
    <citation type="journal article" date="2019" name="Int. J. Syst. Evol. Microbiol.">
        <title>The Global Catalogue of Microorganisms (GCM) 10K type strain sequencing project: providing services to taxonomists for standard genome sequencing and annotation.</title>
        <authorList>
            <consortium name="The Broad Institute Genomics Platform"/>
            <consortium name="The Broad Institute Genome Sequencing Center for Infectious Disease"/>
            <person name="Wu L."/>
            <person name="Ma J."/>
        </authorList>
    </citation>
    <scope>NUCLEOTIDE SEQUENCE [LARGE SCALE GENOMIC DNA]</scope>
    <source>
        <strain evidence="3">CGMCC 4.7330</strain>
    </source>
</reference>
<gene>
    <name evidence="2" type="ORF">ACFO0B_27990</name>
</gene>
<dbReference type="PIRSF" id="PIRSF012622">
    <property type="entry name" value="UCP012622"/>
    <property type="match status" value="1"/>
</dbReference>
<name>A0ABV8E163_9NOCA</name>
<dbReference type="Proteomes" id="UP001595696">
    <property type="component" value="Unassembled WGS sequence"/>
</dbReference>
<dbReference type="SUPFAM" id="SSF159234">
    <property type="entry name" value="FomD-like"/>
    <property type="match status" value="1"/>
</dbReference>
<dbReference type="Pfam" id="PF04167">
    <property type="entry name" value="DUF402"/>
    <property type="match status" value="1"/>
</dbReference>
<comment type="caution">
    <text evidence="2">The sequence shown here is derived from an EMBL/GenBank/DDBJ whole genome shotgun (WGS) entry which is preliminary data.</text>
</comment>
<dbReference type="RefSeq" id="WP_378616075.1">
    <property type="nucleotide sequence ID" value="NZ_JBHSAX010000023.1"/>
</dbReference>
<sequence>MTEAQGVSVHRPKVEHFDLAARTNTDNKGFVRPVEVYREEPWGLYMSRTADHPRFEHMESWLLPDLGVRATIFHFRAGERPDQDVYLDIGVFRPVAPQRWRALDHYLDIAVQNGREAELLDTDELLAALEAGLIDAAAAEAAVLNATYAIEGLAAHGYSVDAWAGSLGMALSWR</sequence>